<organism evidence="1 2">
    <name type="scientific">Pseudomonas viridiflava</name>
    <name type="common">Phytomonas viridiflava</name>
    <dbReference type="NCBI Taxonomy" id="33069"/>
    <lineage>
        <taxon>Bacteria</taxon>
        <taxon>Pseudomonadati</taxon>
        <taxon>Pseudomonadota</taxon>
        <taxon>Gammaproteobacteria</taxon>
        <taxon>Pseudomonadales</taxon>
        <taxon>Pseudomonadaceae</taxon>
        <taxon>Pseudomonas</taxon>
    </lineage>
</organism>
<dbReference type="Proteomes" id="UP000273854">
    <property type="component" value="Unassembled WGS sequence"/>
</dbReference>
<protein>
    <submittedName>
        <fullName evidence="1">Uncharacterized protein</fullName>
    </submittedName>
</protein>
<evidence type="ECO:0000313" key="2">
    <source>
        <dbReference type="Proteomes" id="UP000273854"/>
    </source>
</evidence>
<comment type="caution">
    <text evidence="1">The sequence shown here is derived from an EMBL/GenBank/DDBJ whole genome shotgun (WGS) entry which is preliminary data.</text>
</comment>
<dbReference type="AlphaFoldDB" id="A0A3M5PH59"/>
<accession>A0A3M5PH59</accession>
<dbReference type="EMBL" id="RBTP01000012">
    <property type="protein sequence ID" value="RMT83931.1"/>
    <property type="molecule type" value="Genomic_DNA"/>
</dbReference>
<gene>
    <name evidence="1" type="ORF">ALP40_05023</name>
</gene>
<reference evidence="1 2" key="1">
    <citation type="submission" date="2018-08" db="EMBL/GenBank/DDBJ databases">
        <title>Recombination of ecologically and evolutionarily significant loci maintains genetic cohesion in the Pseudomonas syringae species complex.</title>
        <authorList>
            <person name="Dillon M."/>
            <person name="Thakur S."/>
            <person name="Almeida R.N.D."/>
            <person name="Weir B.S."/>
            <person name="Guttman D.S."/>
        </authorList>
    </citation>
    <scope>NUCLEOTIDE SEQUENCE [LARGE SCALE GENOMIC DNA]</scope>
    <source>
        <strain evidence="1 2">ICMP 19473</strain>
    </source>
</reference>
<proteinExistence type="predicted"/>
<name>A0A3M5PH59_PSEVI</name>
<evidence type="ECO:0000313" key="1">
    <source>
        <dbReference type="EMBL" id="RMT83931.1"/>
    </source>
</evidence>
<dbReference type="Pfam" id="PF20090">
    <property type="entry name" value="DUF6482"/>
    <property type="match status" value="1"/>
</dbReference>
<sequence>MSGLCVCQNGHRIASGHLLWGVPAKGTVDFRPDCDGTIAHPGAQLLCRSDSRNAHGGVILNIQDLSSDIKAGKISELNLVSMEGGSYVLHALMEGKSVPVQDSHGKPLHLASVEEARKVLSSVPDVRLFLSQDVVYDEMVGQDHIQGESSRHEIPLRSSL</sequence>
<dbReference type="InterPro" id="IPR045508">
    <property type="entry name" value="DUF6482"/>
</dbReference>